<organism evidence="5 6">
    <name type="scientific">Streptomyces jeddahensis</name>
    <dbReference type="NCBI Taxonomy" id="1716141"/>
    <lineage>
        <taxon>Bacteria</taxon>
        <taxon>Bacillati</taxon>
        <taxon>Actinomycetota</taxon>
        <taxon>Actinomycetes</taxon>
        <taxon>Kitasatosporales</taxon>
        <taxon>Streptomycetaceae</taxon>
        <taxon>Streptomyces</taxon>
    </lineage>
</organism>
<evidence type="ECO:0000256" key="2">
    <source>
        <dbReference type="SAM" id="MobiDB-lite"/>
    </source>
</evidence>
<dbReference type="Pfam" id="PF02894">
    <property type="entry name" value="GFO_IDH_MocA_C"/>
    <property type="match status" value="1"/>
</dbReference>
<dbReference type="GO" id="GO:0016491">
    <property type="term" value="F:oxidoreductase activity"/>
    <property type="evidence" value="ECO:0007669"/>
    <property type="project" value="UniProtKB-KW"/>
</dbReference>
<dbReference type="RefSeq" id="WP_232789619.1">
    <property type="nucleotide sequence ID" value="NZ_LOHS01000071.1"/>
</dbReference>
<dbReference type="Gene3D" id="3.40.50.720">
    <property type="entry name" value="NAD(P)-binding Rossmann-like Domain"/>
    <property type="match status" value="1"/>
</dbReference>
<evidence type="ECO:0000259" key="4">
    <source>
        <dbReference type="Pfam" id="PF02894"/>
    </source>
</evidence>
<dbReference type="SUPFAM" id="SSF51735">
    <property type="entry name" value="NAD(P)-binding Rossmann-fold domains"/>
    <property type="match status" value="1"/>
</dbReference>
<keyword evidence="5" id="KW-0560">Oxidoreductase</keyword>
<dbReference type="Gene3D" id="3.30.360.10">
    <property type="entry name" value="Dihydrodipicolinate Reductase, domain 2"/>
    <property type="match status" value="1"/>
</dbReference>
<dbReference type="PATRIC" id="fig|1716141.3.peg.2890"/>
<feature type="domain" description="Gfo/Idh/MocA-like oxidoreductase C-terminal" evidence="4">
    <location>
        <begin position="148"/>
        <end position="448"/>
    </location>
</feature>
<dbReference type="Pfam" id="PF01408">
    <property type="entry name" value="GFO_IDH_MocA"/>
    <property type="match status" value="1"/>
</dbReference>
<protein>
    <submittedName>
        <fullName evidence="5">Putative oxidoreductase YteT</fullName>
        <ecNumber evidence="5">1.-.-.-</ecNumber>
    </submittedName>
</protein>
<feature type="region of interest" description="Disordered" evidence="2">
    <location>
        <begin position="336"/>
        <end position="370"/>
    </location>
</feature>
<reference evidence="5 6" key="1">
    <citation type="submission" date="2015-12" db="EMBL/GenBank/DDBJ databases">
        <title>Genome sequence of Streptomyces sp. G25.</title>
        <authorList>
            <person name="Poehlein A."/>
            <person name="Roettig A."/>
            <person name="Hiessl S."/>
            <person name="Hauschild P."/>
            <person name="Schauer J."/>
            <person name="Madkour M.H."/>
            <person name="Al-Ansari A.M."/>
            <person name="Almakishah N.H."/>
            <person name="Steinbuechel A."/>
            <person name="Daniel R."/>
        </authorList>
    </citation>
    <scope>NUCLEOTIDE SEQUENCE [LARGE SCALE GENOMIC DNA]</scope>
    <source>
        <strain evidence="6">G25(2015)</strain>
    </source>
</reference>
<dbReference type="SUPFAM" id="SSF55347">
    <property type="entry name" value="Glyceraldehyde-3-phosphate dehydrogenase-like, C-terminal domain"/>
    <property type="match status" value="1"/>
</dbReference>
<dbReference type="InterPro" id="IPR051450">
    <property type="entry name" value="Gfo/Idh/MocA_Oxidoreductases"/>
</dbReference>
<dbReference type="InterPro" id="IPR004104">
    <property type="entry name" value="Gfo/Idh/MocA-like_OxRdtase_C"/>
</dbReference>
<feature type="domain" description="Gfo/Idh/MocA-like oxidoreductase N-terminal" evidence="3">
    <location>
        <begin position="9"/>
        <end position="134"/>
    </location>
</feature>
<dbReference type="InterPro" id="IPR036291">
    <property type="entry name" value="NAD(P)-bd_dom_sf"/>
</dbReference>
<dbReference type="PANTHER" id="PTHR43377">
    <property type="entry name" value="BILIVERDIN REDUCTASE A"/>
    <property type="match status" value="1"/>
</dbReference>
<sequence>MPTRTAPRRYAVYGTGHRARMYVQALLDTYASEAVPVAWCDTNEARMRHYDTLVADAGHRPRHYHPDDLERMLAEEKVDVLVVCSPDRTHADAVCTALRAGVDVVCEKPLTVDEDGLRAIQAAVDASTARLTVTFNYRYSPRNSTLRQVIADGRVGKVLSVHFEWLLDTVHGADYFRRWHRDKTVSGGLAVHKATHHFDLVNWWLDDVPETVFALGGLRFYGDTGAGRQPGERPSLGRDAAAEDPFGFDMATDPHLRALYLDAEHVDGYLRDRDVFDPGITTEDTLNVLVGYRGGVSMSYALTAHSPWEGYRVCVNGSEGRAELEVVERAHVTAGDTARTLHSKPAPVRPAVDPSATPEAAGPGAGEGGAVRVNGTRLVVQRHWEEAREVEVKEGEGGHGGGDALLLHDVFVGSGDDPLRRRAGYPDGLRSVAVGIGVNRSLATGAPVHLADLGLRLS</sequence>
<name>A0A177HTG8_9ACTN</name>
<dbReference type="GO" id="GO:0000166">
    <property type="term" value="F:nucleotide binding"/>
    <property type="evidence" value="ECO:0007669"/>
    <property type="project" value="InterPro"/>
</dbReference>
<dbReference type="AlphaFoldDB" id="A0A177HTG8"/>
<evidence type="ECO:0000313" key="5">
    <source>
        <dbReference type="EMBL" id="OAH14026.1"/>
    </source>
</evidence>
<dbReference type="PANTHER" id="PTHR43377:SF2">
    <property type="entry name" value="BINDING ROSSMANN FOLD OXIDOREDUCTASE, PUTATIVE (AFU_ORTHOLOGUE AFUA_4G00560)-RELATED"/>
    <property type="match status" value="1"/>
</dbReference>
<comment type="caution">
    <text evidence="5">The sequence shown here is derived from an EMBL/GenBank/DDBJ whole genome shotgun (WGS) entry which is preliminary data.</text>
</comment>
<dbReference type="STRING" id="1716141.STSP_27440"/>
<gene>
    <name evidence="5" type="primary">yteT_2</name>
    <name evidence="5" type="ORF">STSP_27440</name>
</gene>
<evidence type="ECO:0000259" key="3">
    <source>
        <dbReference type="Pfam" id="PF01408"/>
    </source>
</evidence>
<dbReference type="EMBL" id="LOHS01000071">
    <property type="protein sequence ID" value="OAH14026.1"/>
    <property type="molecule type" value="Genomic_DNA"/>
</dbReference>
<proteinExistence type="inferred from homology"/>
<accession>A0A177HTG8</accession>
<comment type="similarity">
    <text evidence="1">Belongs to the Gfo/Idh/MocA family.</text>
</comment>
<evidence type="ECO:0000256" key="1">
    <source>
        <dbReference type="ARBA" id="ARBA00010928"/>
    </source>
</evidence>
<keyword evidence="6" id="KW-1185">Reference proteome</keyword>
<dbReference type="InterPro" id="IPR000683">
    <property type="entry name" value="Gfo/Idh/MocA-like_OxRdtase_N"/>
</dbReference>
<dbReference type="Proteomes" id="UP000077381">
    <property type="component" value="Unassembled WGS sequence"/>
</dbReference>
<evidence type="ECO:0000313" key="6">
    <source>
        <dbReference type="Proteomes" id="UP000077381"/>
    </source>
</evidence>
<dbReference type="EC" id="1.-.-.-" evidence="5"/>